<dbReference type="EMBL" id="ACKO02000002">
    <property type="protein sequence ID" value="EET45863.1"/>
    <property type="molecule type" value="Genomic_DNA"/>
</dbReference>
<feature type="compositionally biased region" description="Polar residues" evidence="1">
    <location>
        <begin position="1"/>
        <end position="12"/>
    </location>
</feature>
<reference evidence="2" key="1">
    <citation type="submission" date="2009-07" db="EMBL/GenBank/DDBJ databases">
        <authorList>
            <person name="Weinstock G."/>
            <person name="Sodergren E."/>
            <person name="Clifton S."/>
            <person name="Fulton L."/>
            <person name="Fulton B."/>
            <person name="Courtney L."/>
            <person name="Fronick C."/>
            <person name="Harrison M."/>
            <person name="Strong C."/>
            <person name="Farmer C."/>
            <person name="Delahaunty K."/>
            <person name="Markovic C."/>
            <person name="Hall O."/>
            <person name="Minx P."/>
            <person name="Tomlinson C."/>
            <person name="Mitreva M."/>
            <person name="Nelson J."/>
            <person name="Hou S."/>
            <person name="Wollam A."/>
            <person name="Pepin K.H."/>
            <person name="Johnson M."/>
            <person name="Bhonagiri V."/>
            <person name="Nash W.E."/>
            <person name="Warren W."/>
            <person name="Chinwalla A."/>
            <person name="Mardis E.R."/>
            <person name="Wilson R.K."/>
        </authorList>
    </citation>
    <scope>NUCLEOTIDE SEQUENCE [LARGE SCALE GENOMIC DNA]</scope>
    <source>
        <strain evidence="2">ATCC 29256</strain>
    </source>
</reference>
<evidence type="ECO:0000313" key="2">
    <source>
        <dbReference type="EMBL" id="EET45863.1"/>
    </source>
</evidence>
<organism evidence="2 3">
    <name type="scientific">Neisseria sicca ATCC 29256</name>
    <dbReference type="NCBI Taxonomy" id="547045"/>
    <lineage>
        <taxon>Bacteria</taxon>
        <taxon>Pseudomonadati</taxon>
        <taxon>Pseudomonadota</taxon>
        <taxon>Betaproteobacteria</taxon>
        <taxon>Neisseriales</taxon>
        <taxon>Neisseriaceae</taxon>
        <taxon>Neisseria</taxon>
    </lineage>
</organism>
<sequence>MSTYADSSPRQTVSDKFEPVHQPSFPRRRESIDKTQFIRFKQRLPKFRNGLPPARE</sequence>
<proteinExistence type="predicted"/>
<evidence type="ECO:0008006" key="4">
    <source>
        <dbReference type="Google" id="ProtNLM"/>
    </source>
</evidence>
<evidence type="ECO:0000313" key="3">
    <source>
        <dbReference type="Proteomes" id="UP000005365"/>
    </source>
</evidence>
<protein>
    <recommendedName>
        <fullName evidence="4">PilS cassette</fullName>
    </recommendedName>
</protein>
<feature type="region of interest" description="Disordered" evidence="1">
    <location>
        <begin position="1"/>
        <end position="56"/>
    </location>
</feature>
<accession>C6M235</accession>
<dbReference type="AlphaFoldDB" id="C6M235"/>
<gene>
    <name evidence="2" type="ORF">NEISICOT_00573</name>
</gene>
<keyword evidence="3" id="KW-1185">Reference proteome</keyword>
<dbReference type="Proteomes" id="UP000005365">
    <property type="component" value="Unassembled WGS sequence"/>
</dbReference>
<comment type="caution">
    <text evidence="2">The sequence shown here is derived from an EMBL/GenBank/DDBJ whole genome shotgun (WGS) entry which is preliminary data.</text>
</comment>
<name>C6M235_NEISI</name>
<evidence type="ECO:0000256" key="1">
    <source>
        <dbReference type="SAM" id="MobiDB-lite"/>
    </source>
</evidence>